<dbReference type="SMART" id="SM00499">
    <property type="entry name" value="AAI"/>
    <property type="match status" value="1"/>
</dbReference>
<dbReference type="SUPFAM" id="SSF47699">
    <property type="entry name" value="Bifunctional inhibitor/lipid-transfer protein/seed storage 2S albumin"/>
    <property type="match status" value="1"/>
</dbReference>
<sequence length="130" mass="13477">MSQLSSSSLAALLILLLAVFTFTTAPAAAAAAPAPAPAGSDCQNDIKGLTTTCYKFVERDGPMLQPSPDCCATMKGVNVPCVCSYLGSPGVRDNISLDKVFYVTKQCSIAIPGNCGGEQLHLIGYTNDLT</sequence>
<name>A0A6G1EWX0_9ORYZ</name>
<dbReference type="OrthoDB" id="653734at2759"/>
<dbReference type="InterPro" id="IPR016140">
    <property type="entry name" value="Bifunc_inhib/LTP/seed_store"/>
</dbReference>
<proteinExistence type="predicted"/>
<gene>
    <name evidence="3" type="ORF">E2562_015194</name>
</gene>
<accession>A0A6G1EWX0</accession>
<keyword evidence="1" id="KW-0732">Signal</keyword>
<reference evidence="3 4" key="1">
    <citation type="submission" date="2019-11" db="EMBL/GenBank/DDBJ databases">
        <title>Whole genome sequence of Oryza granulata.</title>
        <authorList>
            <person name="Li W."/>
        </authorList>
    </citation>
    <scope>NUCLEOTIDE SEQUENCE [LARGE SCALE GENOMIC DNA]</scope>
    <source>
        <strain evidence="4">cv. Menghai</strain>
        <tissue evidence="3">Leaf</tissue>
    </source>
</reference>
<keyword evidence="4" id="KW-1185">Reference proteome</keyword>
<evidence type="ECO:0000259" key="2">
    <source>
        <dbReference type="SMART" id="SM00499"/>
    </source>
</evidence>
<feature type="domain" description="Bifunctional inhibitor/plant lipid transfer protein/seed storage helical" evidence="2">
    <location>
        <begin position="53"/>
        <end position="115"/>
    </location>
</feature>
<dbReference type="Gene3D" id="1.10.110.10">
    <property type="entry name" value="Plant lipid-transfer and hydrophobic proteins"/>
    <property type="match status" value="1"/>
</dbReference>
<feature type="signal peptide" evidence="1">
    <location>
        <begin position="1"/>
        <end position="29"/>
    </location>
</feature>
<dbReference type="Proteomes" id="UP000479710">
    <property type="component" value="Unassembled WGS sequence"/>
</dbReference>
<evidence type="ECO:0000313" key="4">
    <source>
        <dbReference type="Proteomes" id="UP000479710"/>
    </source>
</evidence>
<feature type="chain" id="PRO_5026057857" description="Bifunctional inhibitor/plant lipid transfer protein/seed storage helical domain-containing protein" evidence="1">
    <location>
        <begin position="30"/>
        <end position="130"/>
    </location>
</feature>
<comment type="caution">
    <text evidence="3">The sequence shown here is derived from an EMBL/GenBank/DDBJ whole genome shotgun (WGS) entry which is preliminary data.</text>
</comment>
<evidence type="ECO:0000313" key="3">
    <source>
        <dbReference type="EMBL" id="KAF0929079.1"/>
    </source>
</evidence>
<dbReference type="PANTHER" id="PTHR33286">
    <property type="entry name" value="BIFUNCTIONAL INHIBITOR/LIPID-TRANSFER PROTEIN/SEED STORAGE 2S ALBUMIN SUPERFAMILY PROTEIN"/>
    <property type="match status" value="1"/>
</dbReference>
<organism evidence="3 4">
    <name type="scientific">Oryza meyeriana var. granulata</name>
    <dbReference type="NCBI Taxonomy" id="110450"/>
    <lineage>
        <taxon>Eukaryota</taxon>
        <taxon>Viridiplantae</taxon>
        <taxon>Streptophyta</taxon>
        <taxon>Embryophyta</taxon>
        <taxon>Tracheophyta</taxon>
        <taxon>Spermatophyta</taxon>
        <taxon>Magnoliopsida</taxon>
        <taxon>Liliopsida</taxon>
        <taxon>Poales</taxon>
        <taxon>Poaceae</taxon>
        <taxon>BOP clade</taxon>
        <taxon>Oryzoideae</taxon>
        <taxon>Oryzeae</taxon>
        <taxon>Oryzinae</taxon>
        <taxon>Oryza</taxon>
        <taxon>Oryza meyeriana</taxon>
    </lineage>
</organism>
<dbReference type="EMBL" id="SPHZ02000002">
    <property type="protein sequence ID" value="KAF0929079.1"/>
    <property type="molecule type" value="Genomic_DNA"/>
</dbReference>
<dbReference type="PANTHER" id="PTHR33286:SF31">
    <property type="entry name" value="OS10G0148000 PROTEIN"/>
    <property type="match status" value="1"/>
</dbReference>
<dbReference type="Pfam" id="PF14368">
    <property type="entry name" value="LTP_2"/>
    <property type="match status" value="1"/>
</dbReference>
<evidence type="ECO:0000256" key="1">
    <source>
        <dbReference type="SAM" id="SignalP"/>
    </source>
</evidence>
<protein>
    <recommendedName>
        <fullName evidence="2">Bifunctional inhibitor/plant lipid transfer protein/seed storage helical domain-containing protein</fullName>
    </recommendedName>
</protein>
<dbReference type="InterPro" id="IPR036312">
    <property type="entry name" value="Bifun_inhib/LTP/seed_sf"/>
</dbReference>
<dbReference type="AlphaFoldDB" id="A0A6G1EWX0"/>